<protein>
    <submittedName>
        <fullName evidence="2">Phage holin, LL-H family</fullName>
    </submittedName>
</protein>
<reference evidence="2 3" key="1">
    <citation type="submission" date="2016-10" db="EMBL/GenBank/DDBJ databases">
        <authorList>
            <person name="de Groot N.N."/>
        </authorList>
    </citation>
    <scope>NUCLEOTIDE SEQUENCE [LARGE SCALE GENOMIC DNA]</scope>
    <source>
        <strain evidence="2 3">DSM 797</strain>
    </source>
</reference>
<keyword evidence="1" id="KW-1133">Transmembrane helix</keyword>
<evidence type="ECO:0000313" key="2">
    <source>
        <dbReference type="EMBL" id="SDL56381.1"/>
    </source>
</evidence>
<keyword evidence="3" id="KW-1185">Reference proteome</keyword>
<feature type="transmembrane region" description="Helical" evidence="1">
    <location>
        <begin position="6"/>
        <end position="28"/>
    </location>
</feature>
<organism evidence="2 3">
    <name type="scientific">Romboutsia lituseburensis DSM 797</name>
    <dbReference type="NCBI Taxonomy" id="1121325"/>
    <lineage>
        <taxon>Bacteria</taxon>
        <taxon>Bacillati</taxon>
        <taxon>Bacillota</taxon>
        <taxon>Clostridia</taxon>
        <taxon>Peptostreptococcales</taxon>
        <taxon>Peptostreptococcaceae</taxon>
        <taxon>Romboutsia</taxon>
    </lineage>
</organism>
<dbReference type="AlphaFoldDB" id="A0A1G9L374"/>
<gene>
    <name evidence="2" type="ORF">SAMN04515677_102373</name>
</gene>
<sequence length="103" mass="11490">MDSTLFNLLLSLITLVITVGGGYLVNFLRHKIGNEKLSNYYQIAKQIVMAIEQSNPQLAGIDKKELAINKLLELTQNKITENQAQILIEAAVYDIKKLLSSSN</sequence>
<accession>A0A1G9L374</accession>
<dbReference type="Proteomes" id="UP000199068">
    <property type="component" value="Unassembled WGS sequence"/>
</dbReference>
<dbReference type="NCBIfam" id="TIGR01673">
    <property type="entry name" value="holin_LLH"/>
    <property type="match status" value="1"/>
</dbReference>
<proteinExistence type="predicted"/>
<dbReference type="EMBL" id="FNGW01000002">
    <property type="protein sequence ID" value="SDL56381.1"/>
    <property type="molecule type" value="Genomic_DNA"/>
</dbReference>
<dbReference type="Pfam" id="PF09682">
    <property type="entry name" value="Phage_holin_6_1"/>
    <property type="match status" value="1"/>
</dbReference>
<evidence type="ECO:0000313" key="3">
    <source>
        <dbReference type="Proteomes" id="UP000199068"/>
    </source>
</evidence>
<dbReference type="RefSeq" id="WP_092724434.1">
    <property type="nucleotide sequence ID" value="NZ_FNGW01000002.1"/>
</dbReference>
<name>A0A1G9L374_9FIRM</name>
<keyword evidence="1" id="KW-0472">Membrane</keyword>
<dbReference type="InterPro" id="IPR010026">
    <property type="entry name" value="Phage_holin_LL-H"/>
</dbReference>
<keyword evidence="1" id="KW-0812">Transmembrane</keyword>
<evidence type="ECO:0000256" key="1">
    <source>
        <dbReference type="SAM" id="Phobius"/>
    </source>
</evidence>